<dbReference type="STRING" id="29170.A0A368FNX5"/>
<reference evidence="2 3" key="1">
    <citation type="submission" date="2014-10" db="EMBL/GenBank/DDBJ databases">
        <title>Draft genome of the hookworm Ancylostoma caninum.</title>
        <authorList>
            <person name="Mitreva M."/>
        </authorList>
    </citation>
    <scope>NUCLEOTIDE SEQUENCE [LARGE SCALE GENOMIC DNA]</scope>
    <source>
        <strain evidence="2 3">Baltimore</strain>
    </source>
</reference>
<organism evidence="2 3">
    <name type="scientific">Ancylostoma caninum</name>
    <name type="common">Dog hookworm</name>
    <dbReference type="NCBI Taxonomy" id="29170"/>
    <lineage>
        <taxon>Eukaryota</taxon>
        <taxon>Metazoa</taxon>
        <taxon>Ecdysozoa</taxon>
        <taxon>Nematoda</taxon>
        <taxon>Chromadorea</taxon>
        <taxon>Rhabditida</taxon>
        <taxon>Rhabditina</taxon>
        <taxon>Rhabditomorpha</taxon>
        <taxon>Strongyloidea</taxon>
        <taxon>Ancylostomatidae</taxon>
        <taxon>Ancylostomatinae</taxon>
        <taxon>Ancylostoma</taxon>
    </lineage>
</organism>
<dbReference type="EMBL" id="JOJR01000862">
    <property type="protein sequence ID" value="RCN33833.1"/>
    <property type="molecule type" value="Genomic_DNA"/>
</dbReference>
<dbReference type="Proteomes" id="UP000252519">
    <property type="component" value="Unassembled WGS sequence"/>
</dbReference>
<dbReference type="AlphaFoldDB" id="A0A368FNX5"/>
<sequence>MRHAKRYYFAHSPANERENLGENLYYTSELRLDKIQAAEKAMEAWFAELAKYGVGQQNVLTRQLWGRPNTQIGHYTQARNLLFSYMKGNWLGDLIYEIGNSCKTDADCKCDNCKCSKEEALCIVQ</sequence>
<keyword evidence="3" id="KW-1185">Reference proteome</keyword>
<name>A0A368FNX5_ANCCA</name>
<dbReference type="Gene3D" id="3.40.33.10">
    <property type="entry name" value="CAP"/>
    <property type="match status" value="1"/>
</dbReference>
<protein>
    <recommendedName>
        <fullName evidence="1">SCP domain-containing protein</fullName>
    </recommendedName>
</protein>
<evidence type="ECO:0000259" key="1">
    <source>
        <dbReference type="SMART" id="SM00198"/>
    </source>
</evidence>
<comment type="caution">
    <text evidence="2">The sequence shown here is derived from an EMBL/GenBank/DDBJ whole genome shotgun (WGS) entry which is preliminary data.</text>
</comment>
<feature type="domain" description="SCP" evidence="1">
    <location>
        <begin position="1"/>
        <end position="92"/>
    </location>
</feature>
<accession>A0A368FNX5</accession>
<gene>
    <name evidence="2" type="ORF">ANCCAN_20333</name>
</gene>
<dbReference type="SMART" id="SM00198">
    <property type="entry name" value="SCP"/>
    <property type="match status" value="1"/>
</dbReference>
<evidence type="ECO:0000313" key="3">
    <source>
        <dbReference type="Proteomes" id="UP000252519"/>
    </source>
</evidence>
<dbReference type="OrthoDB" id="5853705at2759"/>
<dbReference type="SUPFAM" id="SSF55797">
    <property type="entry name" value="PR-1-like"/>
    <property type="match status" value="1"/>
</dbReference>
<dbReference type="InterPro" id="IPR035940">
    <property type="entry name" value="CAP_sf"/>
</dbReference>
<dbReference type="InterPro" id="IPR014044">
    <property type="entry name" value="CAP_dom"/>
</dbReference>
<dbReference type="CDD" id="cd05380">
    <property type="entry name" value="CAP_euk"/>
    <property type="match status" value="1"/>
</dbReference>
<evidence type="ECO:0000313" key="2">
    <source>
        <dbReference type="EMBL" id="RCN33833.1"/>
    </source>
</evidence>
<proteinExistence type="predicted"/>